<dbReference type="AlphaFoldDB" id="A0AAE3FKL5"/>
<comment type="caution">
    <text evidence="1">The sequence shown here is derived from an EMBL/GenBank/DDBJ whole genome shotgun (WGS) entry which is preliminary data.</text>
</comment>
<reference evidence="1" key="1">
    <citation type="submission" date="2022-05" db="EMBL/GenBank/DDBJ databases">
        <title>Metagenome Sequencing of an Archaeal-Dominated Microbial Community from a Hot Spring at the Los Azufres Geothermal Field, Mexico.</title>
        <authorList>
            <person name="Marin-Paredes R."/>
            <person name="Martinez-Romero E."/>
            <person name="Servin-Garciduenas L.E."/>
        </authorList>
    </citation>
    <scope>NUCLEOTIDE SEQUENCE</scope>
    <source>
        <strain evidence="1">AZ1-454</strain>
    </source>
</reference>
<sequence>MSVEENLKPSVILVSPSELEEEIKKIEEEIKSHEQLDVDLFKKIQEELNGINKAISWLRIAESQGIWKSKTCKHVINDSCNAWNISDPEKVGIPTDVISFNQDGTKRVVVSKFPGLCIACPLYEPKRS</sequence>
<protein>
    <submittedName>
        <fullName evidence="1">Uncharacterized protein</fullName>
    </submittedName>
</protein>
<dbReference type="EMBL" id="JZWS02000001">
    <property type="protein sequence ID" value="MCL7342986.1"/>
    <property type="molecule type" value="Genomic_DNA"/>
</dbReference>
<evidence type="ECO:0000313" key="1">
    <source>
        <dbReference type="EMBL" id="MCL7342986.1"/>
    </source>
</evidence>
<name>A0AAE3FKL5_9CREN</name>
<proteinExistence type="predicted"/>
<gene>
    <name evidence="1" type="ORF">TQ35_000135</name>
</gene>
<accession>A0AAE3FKL5</accession>
<organism evidence="1">
    <name type="scientific">Candidatus Aramenus sulfurataquae</name>
    <dbReference type="NCBI Taxonomy" id="1326980"/>
    <lineage>
        <taxon>Archaea</taxon>
        <taxon>Thermoproteota</taxon>
        <taxon>Thermoprotei</taxon>
        <taxon>Sulfolobales</taxon>
        <taxon>Sulfolobaceae</taxon>
        <taxon>Candidatus Aramenus</taxon>
    </lineage>
</organism>